<dbReference type="CDD" id="cd00190">
    <property type="entry name" value="Tryp_SPc"/>
    <property type="match status" value="1"/>
</dbReference>
<keyword evidence="6" id="KW-0378">Hydrolase</keyword>
<dbReference type="PROSITE" id="PS00478">
    <property type="entry name" value="LIM_DOMAIN_1"/>
    <property type="match status" value="1"/>
</dbReference>
<dbReference type="AlphaFoldDB" id="A0AAD9R3J8"/>
<evidence type="ECO:0000256" key="2">
    <source>
        <dbReference type="ARBA" id="ARBA00022525"/>
    </source>
</evidence>
<feature type="compositionally biased region" description="Acidic residues" evidence="14">
    <location>
        <begin position="195"/>
        <end position="209"/>
    </location>
</feature>
<organism evidence="19 20">
    <name type="scientific">Acropora cervicornis</name>
    <name type="common">Staghorn coral</name>
    <dbReference type="NCBI Taxonomy" id="6130"/>
    <lineage>
        <taxon>Eukaryota</taxon>
        <taxon>Metazoa</taxon>
        <taxon>Cnidaria</taxon>
        <taxon>Anthozoa</taxon>
        <taxon>Hexacorallia</taxon>
        <taxon>Scleractinia</taxon>
        <taxon>Astrocoeniina</taxon>
        <taxon>Acroporidae</taxon>
        <taxon>Acropora</taxon>
    </lineage>
</organism>
<dbReference type="SMART" id="SM00020">
    <property type="entry name" value="Tryp_SPc"/>
    <property type="match status" value="1"/>
</dbReference>
<feature type="disulfide bond" evidence="13">
    <location>
        <begin position="129"/>
        <end position="163"/>
    </location>
</feature>
<dbReference type="PRINTS" id="PR00722">
    <property type="entry name" value="CHYMOTRYPSIN"/>
</dbReference>
<evidence type="ECO:0000259" key="16">
    <source>
        <dbReference type="PROSITE" id="PS50023"/>
    </source>
</evidence>
<evidence type="ECO:0000256" key="6">
    <source>
        <dbReference type="ARBA" id="ARBA00022801"/>
    </source>
</evidence>
<evidence type="ECO:0000256" key="13">
    <source>
        <dbReference type="PROSITE-ProRule" id="PRU01005"/>
    </source>
</evidence>
<feature type="domain" description="LIM zinc-binding" evidence="16">
    <location>
        <begin position="487"/>
        <end position="547"/>
    </location>
</feature>
<dbReference type="Pfam" id="PF00089">
    <property type="entry name" value="Trypsin"/>
    <property type="match status" value="1"/>
</dbReference>
<dbReference type="InterPro" id="IPR003582">
    <property type="entry name" value="ShKT_dom"/>
</dbReference>
<feature type="domain" description="ShKT" evidence="18">
    <location>
        <begin position="90"/>
        <end position="124"/>
    </location>
</feature>
<sequence>MMPKMFTFFLLFYMSQITQAKKEPVKKSIRDDVIIRAFIEARHRHKRGAQCKDTISYCHSYQAYCSDPLYKEYLEANCKNTCGFCEGAQCKDTISYCDSYQAYCSDPLYKDYLEANCKNTCGFCEGAQCKDRISYCDSYQAYCSHPEHKDYLEVNCKNTCGFCEEVLLRLKLFITKMELSEKKCNILEPAKSSEIEEDDEGDDFDEEDDGPGHVENGYEQNVTIEKIFKHPDYDGRDFDVALVKLKTTIKYNSHVRPVCLPKTDFEPQTLCYVTGWGHTSEGGNIARILQQATVPLVSRETCQKAYGDLGYKITKRMRCAGYAEGNIDACQGDSGGPLVCHKDHSWYLMGVVSWGVGCARKGRYGVYADMMEAKYWIEKLQVAVLAARDFVVGAVFDSMTRFFTQVALFASVRIEKIDEIFLLPSVIGLACQTYARWLELACLTFIAFLSATAQEIAVCGKDLANVGFFEQNNQYFCPEDFQERFGTKCGICHLFLEGEGINVAGIAYHESCFVCSSCGNPFPPGEKVVLRGKNFICQRCSAMDQEDRSRGQRLEKCAGCGEVIRSDQSLLALEKQWHLWCFTCTKCNSLLAGKYMGRQVRSIITLSVLDVLDVMEFLVKAKKCFCKVRSSSSEIWHPDCSMAAALNGEQDDYPPPPTDGYFHNGYEASRPSPPTRTSASRITDWKVKYSPQKEEGSYKVEPSSRVQENLNETAPQPEGKY</sequence>
<evidence type="ECO:0000256" key="11">
    <source>
        <dbReference type="ARBA" id="ARBA00024195"/>
    </source>
</evidence>
<keyword evidence="3" id="KW-0800">Toxin</keyword>
<dbReference type="GO" id="GO:0005615">
    <property type="term" value="C:extracellular space"/>
    <property type="evidence" value="ECO:0007669"/>
    <property type="project" value="TreeGrafter"/>
</dbReference>
<name>A0AAD9R3J8_ACRCE</name>
<feature type="domain" description="ShKT" evidence="18">
    <location>
        <begin position="129"/>
        <end position="163"/>
    </location>
</feature>
<dbReference type="InterPro" id="IPR009003">
    <property type="entry name" value="Peptidase_S1_PA"/>
</dbReference>
<dbReference type="FunFam" id="2.10.110.10:FF:000003">
    <property type="entry name" value="actin-binding LIM protein 1 isoform X1"/>
    <property type="match status" value="1"/>
</dbReference>
<dbReference type="InterPro" id="IPR050127">
    <property type="entry name" value="Serine_Proteases_S1"/>
</dbReference>
<dbReference type="InterPro" id="IPR001314">
    <property type="entry name" value="Peptidase_S1A"/>
</dbReference>
<feature type="domain" description="LIM zinc-binding" evidence="16">
    <location>
        <begin position="555"/>
        <end position="638"/>
    </location>
</feature>
<evidence type="ECO:0000259" key="18">
    <source>
        <dbReference type="PROSITE" id="PS51670"/>
    </source>
</evidence>
<evidence type="ECO:0000256" key="3">
    <source>
        <dbReference type="ARBA" id="ARBA00022656"/>
    </source>
</evidence>
<keyword evidence="10 13" id="KW-1015">Disulfide bond</keyword>
<dbReference type="InterPro" id="IPR001254">
    <property type="entry name" value="Trypsin_dom"/>
</dbReference>
<evidence type="ECO:0000256" key="1">
    <source>
        <dbReference type="ARBA" id="ARBA00004613"/>
    </source>
</evidence>
<dbReference type="PANTHER" id="PTHR24264:SF65">
    <property type="entry name" value="SRCR DOMAIN-CONTAINING PROTEIN"/>
    <property type="match status" value="1"/>
</dbReference>
<evidence type="ECO:0000256" key="12">
    <source>
        <dbReference type="PROSITE-ProRule" id="PRU00125"/>
    </source>
</evidence>
<keyword evidence="4" id="KW-0645">Protease</keyword>
<dbReference type="InterPro" id="IPR001781">
    <property type="entry name" value="Znf_LIM"/>
</dbReference>
<evidence type="ECO:0000259" key="17">
    <source>
        <dbReference type="PROSITE" id="PS50240"/>
    </source>
</evidence>
<feature type="domain" description="ShKT" evidence="18">
    <location>
        <begin position="51"/>
        <end position="85"/>
    </location>
</feature>
<keyword evidence="8 12" id="KW-0862">Zinc</keyword>
<evidence type="ECO:0000256" key="4">
    <source>
        <dbReference type="ARBA" id="ARBA00022670"/>
    </source>
</evidence>
<feature type="disulfide bond" evidence="13">
    <location>
        <begin position="90"/>
        <end position="124"/>
    </location>
</feature>
<dbReference type="PROSITE" id="PS50240">
    <property type="entry name" value="TRYPSIN_DOM"/>
    <property type="match status" value="1"/>
</dbReference>
<dbReference type="GO" id="GO:0006508">
    <property type="term" value="P:proteolysis"/>
    <property type="evidence" value="ECO:0007669"/>
    <property type="project" value="UniProtKB-KW"/>
</dbReference>
<feature type="chain" id="PRO_5042272060" evidence="15">
    <location>
        <begin position="21"/>
        <end position="721"/>
    </location>
</feature>
<keyword evidence="9 12" id="KW-0440">LIM domain</keyword>
<feature type="disulfide bond" evidence="13">
    <location>
        <begin position="51"/>
        <end position="85"/>
    </location>
</feature>
<accession>A0AAD9R3J8</accession>
<dbReference type="Pfam" id="PF00412">
    <property type="entry name" value="LIM"/>
    <property type="match status" value="2"/>
</dbReference>
<evidence type="ECO:0000313" key="19">
    <source>
        <dbReference type="EMBL" id="KAK2572396.1"/>
    </source>
</evidence>
<dbReference type="GO" id="GO:0004252">
    <property type="term" value="F:serine-type endopeptidase activity"/>
    <property type="evidence" value="ECO:0007669"/>
    <property type="project" value="InterPro"/>
</dbReference>
<dbReference type="PROSITE" id="PS50023">
    <property type="entry name" value="LIM_DOMAIN_2"/>
    <property type="match status" value="2"/>
</dbReference>
<dbReference type="Pfam" id="PF01549">
    <property type="entry name" value="ShK"/>
    <property type="match status" value="3"/>
</dbReference>
<keyword evidence="2" id="KW-0964">Secreted</keyword>
<dbReference type="GO" id="GO:0090729">
    <property type="term" value="F:toxin activity"/>
    <property type="evidence" value="ECO:0007669"/>
    <property type="project" value="UniProtKB-KW"/>
</dbReference>
<evidence type="ECO:0000313" key="20">
    <source>
        <dbReference type="Proteomes" id="UP001249851"/>
    </source>
</evidence>
<dbReference type="SMART" id="SM00132">
    <property type="entry name" value="LIM"/>
    <property type="match status" value="2"/>
</dbReference>
<reference evidence="19" key="2">
    <citation type="journal article" date="2023" name="Science">
        <title>Genomic signatures of disease resistance in endangered staghorn corals.</title>
        <authorList>
            <person name="Vollmer S.V."/>
            <person name="Selwyn J.D."/>
            <person name="Despard B.A."/>
            <person name="Roesel C.L."/>
        </authorList>
    </citation>
    <scope>NUCLEOTIDE SEQUENCE</scope>
    <source>
        <strain evidence="19">K2</strain>
    </source>
</reference>
<dbReference type="SUPFAM" id="SSF57716">
    <property type="entry name" value="Glucocorticoid receptor-like (DNA-binding domain)"/>
    <property type="match status" value="3"/>
</dbReference>
<gene>
    <name evidence="19" type="ORF">P5673_002636</name>
</gene>
<feature type="region of interest" description="Disordered" evidence="14">
    <location>
        <begin position="193"/>
        <end position="216"/>
    </location>
</feature>
<comment type="subcellular location">
    <subcellularLocation>
        <location evidence="1">Secreted</location>
    </subcellularLocation>
</comment>
<dbReference type="SMART" id="SM00254">
    <property type="entry name" value="ShKT"/>
    <property type="match status" value="3"/>
</dbReference>
<evidence type="ECO:0000256" key="7">
    <source>
        <dbReference type="ARBA" id="ARBA00022825"/>
    </source>
</evidence>
<dbReference type="Gene3D" id="2.40.10.10">
    <property type="entry name" value="Trypsin-like serine proteases"/>
    <property type="match status" value="1"/>
</dbReference>
<dbReference type="Gene3D" id="1.10.10.1870">
    <property type="entry name" value="ShTK domain-like"/>
    <property type="match status" value="3"/>
</dbReference>
<feature type="compositionally biased region" description="Basic and acidic residues" evidence="14">
    <location>
        <begin position="683"/>
        <end position="698"/>
    </location>
</feature>
<protein>
    <submittedName>
        <fullName evidence="19">Plasma kallikrein</fullName>
    </submittedName>
</protein>
<dbReference type="Proteomes" id="UP001249851">
    <property type="component" value="Unassembled WGS sequence"/>
</dbReference>
<keyword evidence="15" id="KW-0732">Signal</keyword>
<evidence type="ECO:0000256" key="15">
    <source>
        <dbReference type="SAM" id="SignalP"/>
    </source>
</evidence>
<feature type="domain" description="Peptidase S1" evidence="17">
    <location>
        <begin position="162"/>
        <end position="382"/>
    </location>
</feature>
<keyword evidence="20" id="KW-1185">Reference proteome</keyword>
<comment type="similarity">
    <text evidence="11">Belongs to the peptidase S1 family. CLIP subfamily.</text>
</comment>
<dbReference type="PROSITE" id="PS51670">
    <property type="entry name" value="SHKT"/>
    <property type="match status" value="3"/>
</dbReference>
<comment type="caution">
    <text evidence="19">The sequence shown here is derived from an EMBL/GenBank/DDBJ whole genome shotgun (WGS) entry which is preliminary data.</text>
</comment>
<dbReference type="InterPro" id="IPR043504">
    <property type="entry name" value="Peptidase_S1_PA_chymotrypsin"/>
</dbReference>
<dbReference type="Gene3D" id="2.10.110.10">
    <property type="entry name" value="Cysteine Rich Protein"/>
    <property type="match status" value="2"/>
</dbReference>
<reference evidence="19" key="1">
    <citation type="journal article" date="2023" name="G3 (Bethesda)">
        <title>Whole genome assembly and annotation of the endangered Caribbean coral Acropora cervicornis.</title>
        <authorList>
            <person name="Selwyn J.D."/>
            <person name="Vollmer S.V."/>
        </authorList>
    </citation>
    <scope>NUCLEOTIDE SEQUENCE</scope>
    <source>
        <strain evidence="19">K2</strain>
    </source>
</reference>
<dbReference type="FunFam" id="2.40.10.10:FF:000002">
    <property type="entry name" value="Transmembrane protease serine"/>
    <property type="match status" value="1"/>
</dbReference>
<feature type="signal peptide" evidence="15">
    <location>
        <begin position="1"/>
        <end position="20"/>
    </location>
</feature>
<evidence type="ECO:0000256" key="8">
    <source>
        <dbReference type="ARBA" id="ARBA00022833"/>
    </source>
</evidence>
<keyword evidence="7" id="KW-0720">Serine protease</keyword>
<dbReference type="InterPro" id="IPR033116">
    <property type="entry name" value="TRYPSIN_SER"/>
</dbReference>
<dbReference type="PROSITE" id="PS00135">
    <property type="entry name" value="TRYPSIN_SER"/>
    <property type="match status" value="1"/>
</dbReference>
<evidence type="ECO:0000256" key="9">
    <source>
        <dbReference type="ARBA" id="ARBA00023038"/>
    </source>
</evidence>
<feature type="compositionally biased region" description="Polar residues" evidence="14">
    <location>
        <begin position="704"/>
        <end position="714"/>
    </location>
</feature>
<dbReference type="PANTHER" id="PTHR24264">
    <property type="entry name" value="TRYPSIN-RELATED"/>
    <property type="match status" value="1"/>
</dbReference>
<dbReference type="EMBL" id="JARQWQ010000004">
    <property type="protein sequence ID" value="KAK2572396.1"/>
    <property type="molecule type" value="Genomic_DNA"/>
</dbReference>
<feature type="region of interest" description="Disordered" evidence="14">
    <location>
        <begin position="647"/>
        <end position="721"/>
    </location>
</feature>
<keyword evidence="5 12" id="KW-0479">Metal-binding</keyword>
<evidence type="ECO:0000256" key="14">
    <source>
        <dbReference type="SAM" id="MobiDB-lite"/>
    </source>
</evidence>
<comment type="caution">
    <text evidence="13">Lacks conserved residue(s) required for the propagation of feature annotation.</text>
</comment>
<dbReference type="SUPFAM" id="SSF50494">
    <property type="entry name" value="Trypsin-like serine proteases"/>
    <property type="match status" value="1"/>
</dbReference>
<evidence type="ECO:0000256" key="5">
    <source>
        <dbReference type="ARBA" id="ARBA00022723"/>
    </source>
</evidence>
<evidence type="ECO:0000256" key="10">
    <source>
        <dbReference type="ARBA" id="ARBA00023157"/>
    </source>
</evidence>
<proteinExistence type="inferred from homology"/>
<dbReference type="GO" id="GO:0046872">
    <property type="term" value="F:metal ion binding"/>
    <property type="evidence" value="ECO:0007669"/>
    <property type="project" value="UniProtKB-KW"/>
</dbReference>